<name>A0A9P4MAP4_9PEZI</name>
<dbReference type="AlphaFoldDB" id="A0A9P4MAP4"/>
<comment type="caution">
    <text evidence="2">The sequence shown here is derived from an EMBL/GenBank/DDBJ whole genome shotgun (WGS) entry which is preliminary data.</text>
</comment>
<dbReference type="InterPro" id="IPR026893">
    <property type="entry name" value="Tyr/Ser_Pase_IphP-type"/>
</dbReference>
<dbReference type="OrthoDB" id="9988524at2759"/>
<dbReference type="Pfam" id="PF13350">
    <property type="entry name" value="Y_phosphatase3"/>
    <property type="match status" value="1"/>
</dbReference>
<dbReference type="SUPFAM" id="SSF52799">
    <property type="entry name" value="(Phosphotyrosine protein) phosphatases II"/>
    <property type="match status" value="1"/>
</dbReference>
<evidence type="ECO:0000259" key="1">
    <source>
        <dbReference type="PROSITE" id="PS50056"/>
    </source>
</evidence>
<dbReference type="PANTHER" id="PTHR31126">
    <property type="entry name" value="TYROSINE-PROTEIN PHOSPHATASE"/>
    <property type="match status" value="1"/>
</dbReference>
<dbReference type="GO" id="GO:0004721">
    <property type="term" value="F:phosphoprotein phosphatase activity"/>
    <property type="evidence" value="ECO:0007669"/>
    <property type="project" value="InterPro"/>
</dbReference>
<keyword evidence="3" id="KW-1185">Reference proteome</keyword>
<dbReference type="PROSITE" id="PS50056">
    <property type="entry name" value="TYR_PHOSPHATASE_2"/>
    <property type="match status" value="1"/>
</dbReference>
<dbReference type="InterPro" id="IPR016130">
    <property type="entry name" value="Tyr_Pase_AS"/>
</dbReference>
<dbReference type="PANTHER" id="PTHR31126:SF10">
    <property type="entry name" value="PROTEIN PHOSPHATASE, PUTATIVE (AFU_ORTHOLOGUE AFUA_6G06650)-RELATED"/>
    <property type="match status" value="1"/>
</dbReference>
<accession>A0A9P4MAP4</accession>
<gene>
    <name evidence="2" type="ORF">NA57DRAFT_76182</name>
</gene>
<dbReference type="InterPro" id="IPR029021">
    <property type="entry name" value="Prot-tyrosine_phosphatase-like"/>
</dbReference>
<feature type="domain" description="Tyrosine specific protein phosphatases" evidence="1">
    <location>
        <begin position="159"/>
        <end position="206"/>
    </location>
</feature>
<proteinExistence type="predicted"/>
<sequence>MASLQTPLPSILNFRDVGKTINDFTGLNKLQEKKLYRSARLDNATAEDRKRLIDEFAIKSVIDLRTETEHIENSKKRNQRIKANAQEAEPLKIPGIAYHEINFNGKGYSNSLIKQLTWHQFFRLIRLMAMGYRTEGIRVLGENVMRARGLTGLAVDSIDACTKEVKQVFDVLSNPESYPVLVHCTQGKDRTGLVVMLVLQVLVLDVGSTKHDYMLSEAELAPEREERLKEIESIGLTEEFARCDPLMVKTVYKHILDKYGGIDKYLSEACGVDAAAQDRVRRIMERRWSLGVA</sequence>
<evidence type="ECO:0000313" key="2">
    <source>
        <dbReference type="EMBL" id="KAF2098949.1"/>
    </source>
</evidence>
<evidence type="ECO:0000313" key="3">
    <source>
        <dbReference type="Proteomes" id="UP000799772"/>
    </source>
</evidence>
<reference evidence="2" key="1">
    <citation type="journal article" date="2020" name="Stud. Mycol.">
        <title>101 Dothideomycetes genomes: a test case for predicting lifestyles and emergence of pathogens.</title>
        <authorList>
            <person name="Haridas S."/>
            <person name="Albert R."/>
            <person name="Binder M."/>
            <person name="Bloem J."/>
            <person name="Labutti K."/>
            <person name="Salamov A."/>
            <person name="Andreopoulos B."/>
            <person name="Baker S."/>
            <person name="Barry K."/>
            <person name="Bills G."/>
            <person name="Bluhm B."/>
            <person name="Cannon C."/>
            <person name="Castanera R."/>
            <person name="Culley D."/>
            <person name="Daum C."/>
            <person name="Ezra D."/>
            <person name="Gonzalez J."/>
            <person name="Henrissat B."/>
            <person name="Kuo A."/>
            <person name="Liang C."/>
            <person name="Lipzen A."/>
            <person name="Lutzoni F."/>
            <person name="Magnuson J."/>
            <person name="Mondo S."/>
            <person name="Nolan M."/>
            <person name="Ohm R."/>
            <person name="Pangilinan J."/>
            <person name="Park H.-J."/>
            <person name="Ramirez L."/>
            <person name="Alfaro M."/>
            <person name="Sun H."/>
            <person name="Tritt A."/>
            <person name="Yoshinaga Y."/>
            <person name="Zwiers L.-H."/>
            <person name="Turgeon B."/>
            <person name="Goodwin S."/>
            <person name="Spatafora J."/>
            <person name="Crous P."/>
            <person name="Grigoriev I."/>
        </authorList>
    </citation>
    <scope>NUCLEOTIDE SEQUENCE</scope>
    <source>
        <strain evidence="2">CBS 133067</strain>
    </source>
</reference>
<organism evidence="2 3">
    <name type="scientific">Rhizodiscina lignyota</name>
    <dbReference type="NCBI Taxonomy" id="1504668"/>
    <lineage>
        <taxon>Eukaryota</taxon>
        <taxon>Fungi</taxon>
        <taxon>Dikarya</taxon>
        <taxon>Ascomycota</taxon>
        <taxon>Pezizomycotina</taxon>
        <taxon>Dothideomycetes</taxon>
        <taxon>Pleosporomycetidae</taxon>
        <taxon>Aulographales</taxon>
        <taxon>Rhizodiscinaceae</taxon>
        <taxon>Rhizodiscina</taxon>
    </lineage>
</organism>
<dbReference type="Gene3D" id="3.90.190.10">
    <property type="entry name" value="Protein tyrosine phosphatase superfamily"/>
    <property type="match status" value="1"/>
</dbReference>
<dbReference type="EMBL" id="ML978126">
    <property type="protein sequence ID" value="KAF2098949.1"/>
    <property type="molecule type" value="Genomic_DNA"/>
</dbReference>
<dbReference type="InterPro" id="IPR000387">
    <property type="entry name" value="Tyr_Pase_dom"/>
</dbReference>
<dbReference type="Proteomes" id="UP000799772">
    <property type="component" value="Unassembled WGS sequence"/>
</dbReference>
<protein>
    <recommendedName>
        <fullName evidence="1">Tyrosine specific protein phosphatases domain-containing protein</fullName>
    </recommendedName>
</protein>
<dbReference type="PROSITE" id="PS00383">
    <property type="entry name" value="TYR_PHOSPHATASE_1"/>
    <property type="match status" value="1"/>
</dbReference>